<reference evidence="1 2" key="1">
    <citation type="submission" date="2016-09" db="EMBL/GenBank/DDBJ databases">
        <authorList>
            <person name="Capua I."/>
            <person name="De Benedictis P."/>
            <person name="Joannis T."/>
            <person name="Lombin L.H."/>
            <person name="Cattoli G."/>
        </authorList>
    </citation>
    <scope>NUCLEOTIDE SEQUENCE [LARGE SCALE GENOMIC DNA]</scope>
    <source>
        <strain evidence="1 2">NRS-1</strain>
    </source>
</reference>
<dbReference type="EMBL" id="MKGI01000045">
    <property type="protein sequence ID" value="OEL11233.1"/>
    <property type="molecule type" value="Genomic_DNA"/>
</dbReference>
<dbReference type="AlphaFoldDB" id="A0A1E5UE85"/>
<evidence type="ECO:0000313" key="1">
    <source>
        <dbReference type="EMBL" id="OEL11233.1"/>
    </source>
</evidence>
<organism evidence="1 2">
    <name type="scientific">Cloacibacterium normanense</name>
    <dbReference type="NCBI Taxonomy" id="237258"/>
    <lineage>
        <taxon>Bacteria</taxon>
        <taxon>Pseudomonadati</taxon>
        <taxon>Bacteroidota</taxon>
        <taxon>Flavobacteriia</taxon>
        <taxon>Flavobacteriales</taxon>
        <taxon>Weeksellaceae</taxon>
    </lineage>
</organism>
<comment type="caution">
    <text evidence="1">The sequence shown here is derived from an EMBL/GenBank/DDBJ whole genome shotgun (WGS) entry which is preliminary data.</text>
</comment>
<gene>
    <name evidence="1" type="ORF">BHF72_2349</name>
</gene>
<keyword evidence="2" id="KW-1185">Reference proteome</keyword>
<sequence length="43" mass="4822">MALAKEALIFVKSNPFNANHIKRAAKAIDTSIVETVLRDDDFF</sequence>
<accession>A0A1E5UE85</accession>
<dbReference type="Proteomes" id="UP000095601">
    <property type="component" value="Unassembled WGS sequence"/>
</dbReference>
<protein>
    <submittedName>
        <fullName evidence="1">Uncharacterized protein</fullName>
    </submittedName>
</protein>
<proteinExistence type="predicted"/>
<name>A0A1E5UE85_9FLAO</name>
<evidence type="ECO:0000313" key="2">
    <source>
        <dbReference type="Proteomes" id="UP000095601"/>
    </source>
</evidence>